<dbReference type="EMBL" id="BSUM01000001">
    <property type="protein sequence ID" value="GMA30655.1"/>
    <property type="molecule type" value="Genomic_DNA"/>
</dbReference>
<evidence type="ECO:0000256" key="1">
    <source>
        <dbReference type="SAM" id="MobiDB-lite"/>
    </source>
</evidence>
<name>A0AA37UKB5_9MICO</name>
<comment type="caution">
    <text evidence="4">The sequence shown here is derived from an EMBL/GenBank/DDBJ whole genome shotgun (WGS) entry which is preliminary data.</text>
</comment>
<dbReference type="InterPro" id="IPR013974">
    <property type="entry name" value="SAF"/>
</dbReference>
<gene>
    <name evidence="4" type="ORF">GCM10025875_06470</name>
</gene>
<organism evidence="4 5">
    <name type="scientific">Litorihabitans aurantiacus</name>
    <dbReference type="NCBI Taxonomy" id="1930061"/>
    <lineage>
        <taxon>Bacteria</taxon>
        <taxon>Bacillati</taxon>
        <taxon>Actinomycetota</taxon>
        <taxon>Actinomycetes</taxon>
        <taxon>Micrococcales</taxon>
        <taxon>Beutenbergiaceae</taxon>
        <taxon>Litorihabitans</taxon>
    </lineage>
</organism>
<proteinExistence type="predicted"/>
<evidence type="ECO:0000256" key="2">
    <source>
        <dbReference type="SAM" id="Phobius"/>
    </source>
</evidence>
<keyword evidence="2" id="KW-1133">Transmembrane helix</keyword>
<accession>A0AA37UKB5</accession>
<dbReference type="Proteomes" id="UP001157161">
    <property type="component" value="Unassembled WGS sequence"/>
</dbReference>
<evidence type="ECO:0000259" key="3">
    <source>
        <dbReference type="SMART" id="SM00858"/>
    </source>
</evidence>
<dbReference type="SMART" id="SM00858">
    <property type="entry name" value="SAF"/>
    <property type="match status" value="1"/>
</dbReference>
<keyword evidence="2" id="KW-0812">Transmembrane</keyword>
<keyword evidence="5" id="KW-1185">Reference proteome</keyword>
<dbReference type="CDD" id="cd11614">
    <property type="entry name" value="SAF_CpaB_FlgA_like"/>
    <property type="match status" value="1"/>
</dbReference>
<evidence type="ECO:0000313" key="4">
    <source>
        <dbReference type="EMBL" id="GMA30655.1"/>
    </source>
</evidence>
<evidence type="ECO:0000313" key="5">
    <source>
        <dbReference type="Proteomes" id="UP001157161"/>
    </source>
</evidence>
<dbReference type="AlphaFoldDB" id="A0AA37UKB5"/>
<keyword evidence="2" id="KW-0472">Membrane</keyword>
<reference evidence="4" key="1">
    <citation type="journal article" date="2014" name="Int. J. Syst. Evol. Microbiol.">
        <title>Complete genome sequence of Corynebacterium casei LMG S-19264T (=DSM 44701T), isolated from a smear-ripened cheese.</title>
        <authorList>
            <consortium name="US DOE Joint Genome Institute (JGI-PGF)"/>
            <person name="Walter F."/>
            <person name="Albersmeier A."/>
            <person name="Kalinowski J."/>
            <person name="Ruckert C."/>
        </authorList>
    </citation>
    <scope>NUCLEOTIDE SEQUENCE</scope>
    <source>
        <strain evidence="4">NBRC 112290</strain>
    </source>
</reference>
<feature type="region of interest" description="Disordered" evidence="1">
    <location>
        <begin position="1"/>
        <end position="21"/>
    </location>
</feature>
<protein>
    <recommendedName>
        <fullName evidence="3">SAF domain-containing protein</fullName>
    </recommendedName>
</protein>
<sequence>MHVARRSGRAGEQSVGAQQVLPAVTSRRPPAWRSPRFGVGILLVVGSVALGSWALDRAASGEQMWVARHDLAPGDPVSSEDLRSVAVAWEGDEGVYLTAADVVPGSVAVSFVGAGELVPSAALGVAADVDGRPVTVPVPTGVVVEPGVLVDLWSLPRPGEGEPQQIADGAQVLGVEEDSGLLRSGSGRVARVLVDPAVVPAVLAVQADGGAVTLVERPGS</sequence>
<feature type="domain" description="SAF" evidence="3">
    <location>
        <begin position="62"/>
        <end position="124"/>
    </location>
</feature>
<reference evidence="4" key="2">
    <citation type="submission" date="2023-02" db="EMBL/GenBank/DDBJ databases">
        <authorList>
            <person name="Sun Q."/>
            <person name="Mori K."/>
        </authorList>
    </citation>
    <scope>NUCLEOTIDE SEQUENCE</scope>
    <source>
        <strain evidence="4">NBRC 112290</strain>
    </source>
</reference>
<feature type="transmembrane region" description="Helical" evidence="2">
    <location>
        <begin position="37"/>
        <end position="55"/>
    </location>
</feature>